<organism evidence="1 2">
    <name type="scientific">Sphagnum jensenii</name>
    <dbReference type="NCBI Taxonomy" id="128206"/>
    <lineage>
        <taxon>Eukaryota</taxon>
        <taxon>Viridiplantae</taxon>
        <taxon>Streptophyta</taxon>
        <taxon>Embryophyta</taxon>
        <taxon>Bryophyta</taxon>
        <taxon>Sphagnophytina</taxon>
        <taxon>Sphagnopsida</taxon>
        <taxon>Sphagnales</taxon>
        <taxon>Sphagnaceae</taxon>
        <taxon>Sphagnum</taxon>
    </lineage>
</organism>
<evidence type="ECO:0000313" key="2">
    <source>
        <dbReference type="Proteomes" id="UP001497444"/>
    </source>
</evidence>
<dbReference type="EMBL" id="OZ020105">
    <property type="protein sequence ID" value="CAK9257153.1"/>
    <property type="molecule type" value="Genomic_DNA"/>
</dbReference>
<keyword evidence="2" id="KW-1185">Reference proteome</keyword>
<gene>
    <name evidence="1" type="ORF">CSSPJE1EN1_LOCUS2631</name>
</gene>
<reference evidence="1" key="1">
    <citation type="submission" date="2024-02" db="EMBL/GenBank/DDBJ databases">
        <authorList>
            <consortium name="ELIXIR-Norway"/>
            <consortium name="Elixir Norway"/>
        </authorList>
    </citation>
    <scope>NUCLEOTIDE SEQUENCE</scope>
</reference>
<sequence length="110" mass="11649">MKLQVPVSAAAAAAIISSGVRFPPVFSTSLSLVLLLRSCVTNLIPRLLPRSSQTSLISSPAFDLLVLRFCYCGVEILTVAGWGRLLEQASDLGAVDRQRDSMSSGVAKKG</sequence>
<evidence type="ECO:0008006" key="3">
    <source>
        <dbReference type="Google" id="ProtNLM"/>
    </source>
</evidence>
<dbReference type="Proteomes" id="UP001497444">
    <property type="component" value="Chromosome 10"/>
</dbReference>
<evidence type="ECO:0000313" key="1">
    <source>
        <dbReference type="EMBL" id="CAK9257153.1"/>
    </source>
</evidence>
<protein>
    <recommendedName>
        <fullName evidence="3">Secreted protein</fullName>
    </recommendedName>
</protein>
<accession>A0ABP0VRV7</accession>
<name>A0ABP0VRV7_9BRYO</name>
<proteinExistence type="predicted"/>